<dbReference type="AlphaFoldDB" id="A0A2P8ABI4"/>
<reference evidence="1 2" key="1">
    <citation type="submission" date="2017-05" db="EMBL/GenBank/DDBJ databases">
        <title>Draft genome sequence of Elsinoe australis.</title>
        <authorList>
            <person name="Cheng Q."/>
        </authorList>
    </citation>
    <scope>NUCLEOTIDE SEQUENCE [LARGE SCALE GENOMIC DNA]</scope>
    <source>
        <strain evidence="1 2">NL1</strain>
    </source>
</reference>
<evidence type="ECO:0000313" key="1">
    <source>
        <dbReference type="EMBL" id="PSK57830.1"/>
    </source>
</evidence>
<sequence length="148" mass="15944">MGSGPRPVLFLTSPEYGQANVVLATAQQLARAGVSHLVLPIWWDTYEYAERAKYHRIGAIGNAGVAPAVDADQFGSELLLVLGDKEIKRNAAAIGAACKRRGEGREIAAAEVASWAQAFESWPEKGGPWKSKLSKQRDGVNGDLAWLQ</sequence>
<protein>
    <submittedName>
        <fullName evidence="1">Uncharacterized protein</fullName>
    </submittedName>
</protein>
<dbReference type="STRING" id="40998.A0A2P8ABI4"/>
<organism evidence="1 2">
    <name type="scientific">Elsinoe australis</name>
    <dbReference type="NCBI Taxonomy" id="40998"/>
    <lineage>
        <taxon>Eukaryota</taxon>
        <taxon>Fungi</taxon>
        <taxon>Dikarya</taxon>
        <taxon>Ascomycota</taxon>
        <taxon>Pezizomycotina</taxon>
        <taxon>Dothideomycetes</taxon>
        <taxon>Dothideomycetidae</taxon>
        <taxon>Myriangiales</taxon>
        <taxon>Elsinoaceae</taxon>
        <taxon>Elsinoe</taxon>
    </lineage>
</organism>
<dbReference type="Proteomes" id="UP000243723">
    <property type="component" value="Unassembled WGS sequence"/>
</dbReference>
<gene>
    <name evidence="1" type="ORF">B9Z65_9032</name>
</gene>
<evidence type="ECO:0000313" key="2">
    <source>
        <dbReference type="Proteomes" id="UP000243723"/>
    </source>
</evidence>
<name>A0A2P8ABI4_9PEZI</name>
<proteinExistence type="predicted"/>
<dbReference type="SUPFAM" id="SSF53756">
    <property type="entry name" value="UDP-Glycosyltransferase/glycogen phosphorylase"/>
    <property type="match status" value="1"/>
</dbReference>
<dbReference type="Gene3D" id="3.40.50.2000">
    <property type="entry name" value="Glycogen Phosphorylase B"/>
    <property type="match status" value="1"/>
</dbReference>
<dbReference type="OrthoDB" id="5835829at2759"/>
<accession>A0A2P8ABI4</accession>
<dbReference type="EMBL" id="NHZQ01000037">
    <property type="protein sequence ID" value="PSK57830.1"/>
    <property type="molecule type" value="Genomic_DNA"/>
</dbReference>
<comment type="caution">
    <text evidence="1">The sequence shown here is derived from an EMBL/GenBank/DDBJ whole genome shotgun (WGS) entry which is preliminary data.</text>
</comment>
<keyword evidence="2" id="KW-1185">Reference proteome</keyword>